<comment type="function">
    <text evidence="1">Part of the ABC transporter complex LptBFG involved in the translocation of lipopolysaccharide (LPS) from the inner membrane to the outer membrane.</text>
</comment>
<evidence type="ECO:0000256" key="6">
    <source>
        <dbReference type="ARBA" id="ARBA00022475"/>
    </source>
</evidence>
<dbReference type="InterPro" id="IPR005495">
    <property type="entry name" value="LptG/LptF_permease"/>
</dbReference>
<organism evidence="13 14">
    <name type="scientific">Vreelandella rituensis</name>
    <dbReference type="NCBI Taxonomy" id="2282306"/>
    <lineage>
        <taxon>Bacteria</taxon>
        <taxon>Pseudomonadati</taxon>
        <taxon>Pseudomonadota</taxon>
        <taxon>Gammaproteobacteria</taxon>
        <taxon>Oceanospirillales</taxon>
        <taxon>Halomonadaceae</taxon>
        <taxon>Vreelandella</taxon>
    </lineage>
</organism>
<comment type="caution">
    <text evidence="13">The sequence shown here is derived from an EMBL/GenBank/DDBJ whole genome shotgun (WGS) entry which is preliminary data.</text>
</comment>
<protein>
    <recommendedName>
        <fullName evidence="4">Lipopolysaccharide export system permease protein LptF</fullName>
    </recommendedName>
</protein>
<evidence type="ECO:0000256" key="9">
    <source>
        <dbReference type="ARBA" id="ARBA00022989"/>
    </source>
</evidence>
<dbReference type="Pfam" id="PF03739">
    <property type="entry name" value="LptF_LptG"/>
    <property type="match status" value="1"/>
</dbReference>
<feature type="transmembrane region" description="Helical" evidence="12">
    <location>
        <begin position="26"/>
        <end position="47"/>
    </location>
</feature>
<evidence type="ECO:0000256" key="4">
    <source>
        <dbReference type="ARBA" id="ARBA00014213"/>
    </source>
</evidence>
<dbReference type="GO" id="GO:0055085">
    <property type="term" value="P:transmembrane transport"/>
    <property type="evidence" value="ECO:0007669"/>
    <property type="project" value="InterPro"/>
</dbReference>
<dbReference type="GO" id="GO:0015920">
    <property type="term" value="P:lipopolysaccharide transport"/>
    <property type="evidence" value="ECO:0007669"/>
    <property type="project" value="TreeGrafter"/>
</dbReference>
<feature type="transmembrane region" description="Helical" evidence="12">
    <location>
        <begin position="285"/>
        <end position="306"/>
    </location>
</feature>
<dbReference type="PANTHER" id="PTHR33529:SF7">
    <property type="entry name" value="LIPOPOLYSACCHARIDE EXPORT SYSTEM PERMEASE PROTEIN LPTF"/>
    <property type="match status" value="1"/>
</dbReference>
<evidence type="ECO:0000256" key="11">
    <source>
        <dbReference type="ARBA" id="ARBA00026081"/>
    </source>
</evidence>
<dbReference type="OrthoDB" id="9778062at2"/>
<evidence type="ECO:0000313" key="14">
    <source>
        <dbReference type="Proteomes" id="UP000253204"/>
    </source>
</evidence>
<comment type="subcellular location">
    <subcellularLocation>
        <location evidence="2">Cell inner membrane</location>
        <topology evidence="2">Multi-pass membrane protein</topology>
    </subcellularLocation>
</comment>
<evidence type="ECO:0000256" key="1">
    <source>
        <dbReference type="ARBA" id="ARBA00002265"/>
    </source>
</evidence>
<feature type="transmembrane region" description="Helical" evidence="12">
    <location>
        <begin position="342"/>
        <end position="366"/>
    </location>
</feature>
<dbReference type="EMBL" id="QPIJ01000008">
    <property type="protein sequence ID" value="RCV92813.1"/>
    <property type="molecule type" value="Genomic_DNA"/>
</dbReference>
<evidence type="ECO:0000256" key="3">
    <source>
        <dbReference type="ARBA" id="ARBA00007725"/>
    </source>
</evidence>
<reference evidence="13 14" key="1">
    <citation type="submission" date="2018-07" db="EMBL/GenBank/DDBJ databases">
        <title>Halomonas rutogse sp. nov., isolated from Lake TangqianCo on Tibetan Plateau.</title>
        <authorList>
            <person name="Lu H."/>
            <person name="Xing P."/>
            <person name="Wu Q."/>
        </authorList>
    </citation>
    <scope>NUCLEOTIDE SEQUENCE [LARGE SCALE GENOMIC DNA]</scope>
    <source>
        <strain evidence="13 14">TQ8S</strain>
    </source>
</reference>
<dbReference type="Proteomes" id="UP000253204">
    <property type="component" value="Unassembled WGS sequence"/>
</dbReference>
<keyword evidence="5" id="KW-0813">Transport</keyword>
<dbReference type="InterPro" id="IPR030922">
    <property type="entry name" value="LptF"/>
</dbReference>
<evidence type="ECO:0000256" key="12">
    <source>
        <dbReference type="SAM" id="Phobius"/>
    </source>
</evidence>
<keyword evidence="10 12" id="KW-0472">Membrane</keyword>
<dbReference type="GO" id="GO:0043190">
    <property type="term" value="C:ATP-binding cassette (ABC) transporter complex"/>
    <property type="evidence" value="ECO:0007669"/>
    <property type="project" value="InterPro"/>
</dbReference>
<evidence type="ECO:0000256" key="2">
    <source>
        <dbReference type="ARBA" id="ARBA00004429"/>
    </source>
</evidence>
<accession>A0A368UBQ5</accession>
<dbReference type="AlphaFoldDB" id="A0A368UBQ5"/>
<dbReference type="PANTHER" id="PTHR33529">
    <property type="entry name" value="SLR0882 PROTEIN-RELATED"/>
    <property type="match status" value="1"/>
</dbReference>
<evidence type="ECO:0000256" key="7">
    <source>
        <dbReference type="ARBA" id="ARBA00022519"/>
    </source>
</evidence>
<comment type="subunit">
    <text evidence="11">Component of the lipopolysaccharide transport and assembly complex. The LptBFG transporter is composed of two ATP-binding proteins (LptB) and two transmembrane proteins (LptF and LptG).</text>
</comment>
<proteinExistence type="inferred from homology"/>
<sequence>MLALHGILHDKPESALILFRYLTREVLLTMAAVTGILLLVIMGSRFIRYFGSAAEGDIPVTILGSLMLFHLPGFLELILPLAFFLGILLAYGQLYMNSEITVMVACGISPSRLLRVTLLPAAVVAVLVGLCSLWLTPAGALHNAATLEEQRSRLDVSLLAPGRFQDFGGGRTAYIGSFSDDGTLMQDVFVHQQGRRGDDFIHNYVTRAQRGYQETSPQTGSRFLVLEEGERYGVTPGRQETEHLAFERYTLRLGLSRDRRELDSLEYATTEELWNDDNPRAQAQWQWRAGLPLMVFVLALIAQPLSRVNPRQGRFAKLLPAVFLYVAYLSLLLAVVDAVGSGAWPVAAGVWPVHALFLLIGFGLLWHSQRKGMR</sequence>
<keyword evidence="8 12" id="KW-0812">Transmembrane</keyword>
<evidence type="ECO:0000313" key="13">
    <source>
        <dbReference type="EMBL" id="RCV92813.1"/>
    </source>
</evidence>
<evidence type="ECO:0000256" key="5">
    <source>
        <dbReference type="ARBA" id="ARBA00022448"/>
    </source>
</evidence>
<evidence type="ECO:0000256" key="8">
    <source>
        <dbReference type="ARBA" id="ARBA00022692"/>
    </source>
</evidence>
<keyword evidence="14" id="KW-1185">Reference proteome</keyword>
<dbReference type="NCBIfam" id="TIGR04407">
    <property type="entry name" value="LptF_YjgP"/>
    <property type="match status" value="1"/>
</dbReference>
<keyword evidence="9 12" id="KW-1133">Transmembrane helix</keyword>
<feature type="transmembrane region" description="Helical" evidence="12">
    <location>
        <begin position="113"/>
        <end position="135"/>
    </location>
</feature>
<gene>
    <name evidence="13" type="primary">lptF</name>
    <name evidence="13" type="ORF">DU506_05400</name>
</gene>
<evidence type="ECO:0000256" key="10">
    <source>
        <dbReference type="ARBA" id="ARBA00023136"/>
    </source>
</evidence>
<feature type="transmembrane region" description="Helical" evidence="12">
    <location>
        <begin position="318"/>
        <end position="336"/>
    </location>
</feature>
<comment type="similarity">
    <text evidence="3">Belongs to the LptF/LptG family.</text>
</comment>
<keyword evidence="7" id="KW-0997">Cell inner membrane</keyword>
<feature type="transmembrane region" description="Helical" evidence="12">
    <location>
        <begin position="67"/>
        <end position="92"/>
    </location>
</feature>
<name>A0A368UBQ5_9GAMM</name>
<keyword evidence="6" id="KW-1003">Cell membrane</keyword>